<dbReference type="GO" id="GO:0019350">
    <property type="term" value="P:teichoic acid biosynthetic process"/>
    <property type="evidence" value="ECO:0007669"/>
    <property type="project" value="UniProtKB-KW"/>
</dbReference>
<proteinExistence type="inferred from homology"/>
<dbReference type="InterPro" id="IPR051612">
    <property type="entry name" value="Teichoic_Acid_Biosynth"/>
</dbReference>
<keyword evidence="9" id="KW-1185">Reference proteome</keyword>
<dbReference type="RefSeq" id="WP_127343142.1">
    <property type="nucleotide sequence ID" value="NZ_RJJX01000006.1"/>
</dbReference>
<keyword evidence="4" id="KW-0808">Transferase</keyword>
<comment type="caution">
    <text evidence="8">The sequence shown here is derived from an EMBL/GenBank/DDBJ whole genome shotgun (WGS) entry which is preliminary data.</text>
</comment>
<dbReference type="OrthoDB" id="9811865at2"/>
<dbReference type="Gene3D" id="3.40.50.11820">
    <property type="match status" value="1"/>
</dbReference>
<evidence type="ECO:0000256" key="7">
    <source>
        <dbReference type="SAM" id="Phobius"/>
    </source>
</evidence>
<feature type="transmembrane region" description="Helical" evidence="7">
    <location>
        <begin position="12"/>
        <end position="36"/>
    </location>
</feature>
<comment type="similarity">
    <text evidence="2">Belongs to the CDP-glycerol glycerophosphotransferase family.</text>
</comment>
<evidence type="ECO:0000256" key="4">
    <source>
        <dbReference type="ARBA" id="ARBA00022679"/>
    </source>
</evidence>
<dbReference type="GO" id="GO:0047355">
    <property type="term" value="F:CDP-glycerol glycerophosphotransferase activity"/>
    <property type="evidence" value="ECO:0007669"/>
    <property type="project" value="InterPro"/>
</dbReference>
<dbReference type="PANTHER" id="PTHR37316">
    <property type="entry name" value="TEICHOIC ACID GLYCEROL-PHOSPHATE PRIMASE"/>
    <property type="match status" value="1"/>
</dbReference>
<sequence length="413" mass="49253">MKLLRRILKVQAVYKIYTLLLGGLLLLLVSPILILLPRKKKQMVLFGTGNGLFIDNVKYFFLYLEKKKPDLKYYFITSNQDVHRNLQQYFDKILYYPSLKTIWILLRSHMVVTDNTVLDQNFRFVFLKGARHIQLWHGAGIKKFWNTTPKLGTRLLKPYFYFTEKKRNFDSFISTSEFFTQNYFQQAFSSKKFPITGYPRNDIFWQKNPANPFQLLETDQDCLQKIKDYQSKNSKVVIYVPTFRGVRGRGNNELAFDLVRLNQFAEENNILFIFKLHPVLRNTAEQNDFDRIVWHRSDKDVYPVLLQCDAMITDYSSIFIDYMILNRPILFYMYDKEEYEKRDRELTSFHKQFMIGHQSHQQSELEASIVKILSADNTDQKKRELATRLAFQYRDADASKRLLEHLTASYIRK</sequence>
<evidence type="ECO:0000256" key="1">
    <source>
        <dbReference type="ARBA" id="ARBA00004202"/>
    </source>
</evidence>
<dbReference type="Gene3D" id="3.40.50.12580">
    <property type="match status" value="1"/>
</dbReference>
<dbReference type="SUPFAM" id="SSF53756">
    <property type="entry name" value="UDP-Glycosyltransferase/glycogen phosphorylase"/>
    <property type="match status" value="1"/>
</dbReference>
<evidence type="ECO:0000313" key="9">
    <source>
        <dbReference type="Proteomes" id="UP000282985"/>
    </source>
</evidence>
<dbReference type="InterPro" id="IPR043148">
    <property type="entry name" value="TagF_C"/>
</dbReference>
<evidence type="ECO:0000256" key="2">
    <source>
        <dbReference type="ARBA" id="ARBA00010488"/>
    </source>
</evidence>
<name>A0A434AW80_9BACT</name>
<evidence type="ECO:0000256" key="6">
    <source>
        <dbReference type="ARBA" id="ARBA00023136"/>
    </source>
</evidence>
<protein>
    <recommendedName>
        <fullName evidence="10">CDP-glycerol--glycerophosphate glycerophosphotransferase</fullName>
    </recommendedName>
</protein>
<dbReference type="AlphaFoldDB" id="A0A434AW80"/>
<keyword evidence="3" id="KW-1003">Cell membrane</keyword>
<comment type="subcellular location">
    <subcellularLocation>
        <location evidence="1">Cell membrane</location>
        <topology evidence="1">Peripheral membrane protein</topology>
    </subcellularLocation>
</comment>
<dbReference type="PANTHER" id="PTHR37316:SF3">
    <property type="entry name" value="TEICHOIC ACID GLYCEROL-PHOSPHATE TRANSFERASE"/>
    <property type="match status" value="1"/>
</dbReference>
<dbReference type="Proteomes" id="UP000282985">
    <property type="component" value="Unassembled WGS sequence"/>
</dbReference>
<dbReference type="InterPro" id="IPR043149">
    <property type="entry name" value="TagF_N"/>
</dbReference>
<gene>
    <name evidence="8" type="ORF">DLK05_06300</name>
</gene>
<organism evidence="8 9">
    <name type="scientific">Ancylomarina longa</name>
    <dbReference type="NCBI Taxonomy" id="2487017"/>
    <lineage>
        <taxon>Bacteria</taxon>
        <taxon>Pseudomonadati</taxon>
        <taxon>Bacteroidota</taxon>
        <taxon>Bacteroidia</taxon>
        <taxon>Marinilabiliales</taxon>
        <taxon>Marinifilaceae</taxon>
        <taxon>Ancylomarina</taxon>
    </lineage>
</organism>
<keyword evidence="7" id="KW-1133">Transmembrane helix</keyword>
<dbReference type="EMBL" id="RJJX01000006">
    <property type="protein sequence ID" value="RUT78746.1"/>
    <property type="molecule type" value="Genomic_DNA"/>
</dbReference>
<evidence type="ECO:0000256" key="5">
    <source>
        <dbReference type="ARBA" id="ARBA00022944"/>
    </source>
</evidence>
<evidence type="ECO:0008006" key="10">
    <source>
        <dbReference type="Google" id="ProtNLM"/>
    </source>
</evidence>
<keyword evidence="5" id="KW-0777">Teichoic acid biosynthesis</keyword>
<keyword evidence="6 7" id="KW-0472">Membrane</keyword>
<evidence type="ECO:0000313" key="8">
    <source>
        <dbReference type="EMBL" id="RUT78746.1"/>
    </source>
</evidence>
<reference evidence="8 9" key="1">
    <citation type="submission" date="2018-11" db="EMBL/GenBank/DDBJ databases">
        <title>Parancylomarina longa gen. nov., sp. nov., isolated from sediments of southern Okinawa.</title>
        <authorList>
            <person name="Fu T."/>
        </authorList>
    </citation>
    <scope>NUCLEOTIDE SEQUENCE [LARGE SCALE GENOMIC DNA]</scope>
    <source>
        <strain evidence="8 9">T3-2 S1-C</strain>
    </source>
</reference>
<dbReference type="InterPro" id="IPR007554">
    <property type="entry name" value="Glycerophosphate_synth"/>
</dbReference>
<dbReference type="Pfam" id="PF04464">
    <property type="entry name" value="Glyphos_transf"/>
    <property type="match status" value="1"/>
</dbReference>
<dbReference type="GO" id="GO:0005886">
    <property type="term" value="C:plasma membrane"/>
    <property type="evidence" value="ECO:0007669"/>
    <property type="project" value="UniProtKB-SubCell"/>
</dbReference>
<keyword evidence="7" id="KW-0812">Transmembrane</keyword>
<evidence type="ECO:0000256" key="3">
    <source>
        <dbReference type="ARBA" id="ARBA00022475"/>
    </source>
</evidence>
<accession>A0A434AW80</accession>